<dbReference type="SUPFAM" id="SSF52075">
    <property type="entry name" value="Outer arm dynein light chain 1"/>
    <property type="match status" value="1"/>
</dbReference>
<comment type="catalytic activity">
    <reaction evidence="1">
        <text>S-ubiquitinyl-[E2 ubiquitin-conjugating enzyme]-L-cysteine + [acceptor protein]-L-lysine = [E2 ubiquitin-conjugating enzyme]-L-cysteine + N(6)-ubiquitinyl-[acceptor protein]-L-lysine.</text>
        <dbReference type="EC" id="2.3.2.27"/>
    </reaction>
</comment>
<keyword evidence="6" id="KW-0832">Ubl conjugation</keyword>
<dbReference type="InterPro" id="IPR029487">
    <property type="entry name" value="NEL_dom"/>
</dbReference>
<gene>
    <name evidence="8" type="ORF">CCOS865_02339</name>
</gene>
<evidence type="ECO:0000259" key="7">
    <source>
        <dbReference type="PROSITE" id="PS52053"/>
    </source>
</evidence>
<keyword evidence="6" id="KW-0808">Transferase</keyword>
<dbReference type="InterPro" id="IPR046673">
    <property type="entry name" value="ToxA_N"/>
</dbReference>
<proteinExistence type="inferred from homology"/>
<keyword evidence="5" id="KW-0843">Virulence</keyword>
<keyword evidence="6" id="KW-1035">Host cytoplasm</keyword>
<evidence type="ECO:0000256" key="3">
    <source>
        <dbReference type="ARBA" id="ARBA00022614"/>
    </source>
</evidence>
<dbReference type="PANTHER" id="PTHR48051:SF1">
    <property type="entry name" value="RAS SUPPRESSOR PROTEIN 1"/>
    <property type="match status" value="1"/>
</dbReference>
<evidence type="ECO:0000256" key="1">
    <source>
        <dbReference type="ARBA" id="ARBA00000900"/>
    </source>
</evidence>
<comment type="similarity">
    <text evidence="6">Belongs to the LRR-containing bacterial E3 ligase family.</text>
</comment>
<dbReference type="InterPro" id="IPR050216">
    <property type="entry name" value="LRR_domain-containing"/>
</dbReference>
<dbReference type="Gene3D" id="1.20.58.360">
    <property type="entry name" value="Shigella T3SS effector IpaH defines"/>
    <property type="match status" value="1"/>
</dbReference>
<dbReference type="GO" id="GO:0005737">
    <property type="term" value="C:cytoplasm"/>
    <property type="evidence" value="ECO:0007669"/>
    <property type="project" value="TreeGrafter"/>
</dbReference>
<keyword evidence="6" id="KW-0964">Secreted</keyword>
<feature type="active site" description="Glycyl thioester intermediate" evidence="6">
    <location>
        <position position="1316"/>
    </location>
</feature>
<evidence type="ECO:0000313" key="9">
    <source>
        <dbReference type="Proteomes" id="UP000263595"/>
    </source>
</evidence>
<dbReference type="Pfam" id="PF14496">
    <property type="entry name" value="NEL"/>
    <property type="match status" value="1"/>
</dbReference>
<organism evidence="8 9">
    <name type="scientific">Pseudomonas reidholzensis</name>
    <dbReference type="NCBI Taxonomy" id="1785162"/>
    <lineage>
        <taxon>Bacteria</taxon>
        <taxon>Pseudomonadati</taxon>
        <taxon>Pseudomonadota</taxon>
        <taxon>Gammaproteobacteria</taxon>
        <taxon>Pseudomonadales</taxon>
        <taxon>Pseudomonadaceae</taxon>
        <taxon>Pseudomonas</taxon>
    </lineage>
</organism>
<dbReference type="Gene3D" id="3.80.10.10">
    <property type="entry name" value="Ribonuclease Inhibitor"/>
    <property type="match status" value="1"/>
</dbReference>
<keyword evidence="3" id="KW-0433">Leucine-rich repeat</keyword>
<sequence length="1517" mass="168302">MSGGHTPAVNTGETPEGASVAALEQLGRTSRAFQDALIARRLPDWLKQVPVEEWAHLAQAMSLSLSHQQQLRGQLARLTGLEAFAAAALDDAFAQRFGTGYNVRTLKFLQGRRAGPIINLLPVASHLHELVYDEVTLLDAALQNFTAEQAQVGGQFPGNRLLVNRPGQGQVPSATAFAALCRELDLGERYQRHLDSILTPPDDAAGVAPLLAGGYRYGMLVDAYRARHTDVLSDSELRLVKQMCLEGTLGRLAGDLVLPRQLRLLGCWLEQIVVFEVVEKGVVYDTTRKVLLYIPGDPHGPWSQFSSMRYLVNEIGRRLRVKAYQQFFSRFVRRRDSQRFFATVIPAYADLPVWANISLAEHLRDCPQPLFDRLADARIAQIKDDAAMIAMPVAALDREVQRVHDERLAAEGWTLLNLAGLFVPAIGLALLAVTAWELLDEAYQGIQAWRDEDSGEALDHLVNVATDLAVLGAIAAGATLASRLWRRSAVVDRMMPAQLEDGSSKLWQEDLTGFRSPLPPAESTVDAGGVHHWQGRAWIEMDGHHYPVAQRPDDGQWHLLARHGHAPALRSNGAGAWRLWSEQPAQWQDRHRMFRRLGGQLRELDDDQIDEVMVCHDLGADQLRALHVYARAPQAGLLDSVQRCVLEQRIRAVVSRLRSGQAAGDALVLAHAQRLAGAAGLSDQALAEHCRALRRPLLEGLYDALQAPDSRASAALRRVFPSVHRRAADELLRAASAVDRQRLLASGRVPLRLAEAARASALEIRLARVYEALQFDMPQNADLARVALGMLDHLPGASAGVRWQLFEGQVGGPLLLSTTQGAQACSLVHANGQFFLHDPLGQAVGEGGELFATLAAAYGPAQRDAVGVAEPFAHNLRVLVTRQAVQRRPEVERLLSATRRAGSFRPPLRLAEGRLGYPLGGCSASRFCQRDQSLTAMLRDLYPTFTTEQVSAWVHRVLQSGREVESALNASRGELAALRRGLNDWAGAVDGSVQDERVSLATTLIDCWRRVTVDGQALGDAADNFRVLVYNTRPEALPEIAPQVSFAHVSELSLLRMNLESIPESFLLAFSRLRILDLGGNRLTRLPQPLLQMPELRELTLTNNLIVLDSGQAATLASCQALRYIDLSHNPLGRGFSLSGLQQLRWLNLRASNIRHLPHAVLDNPDLLYVDLRSNRIALLPERYYQLPVAIRRRIRLAGNPLSNAEVSRLQQALMGPVEASDDERFEAYFDRARQVWGDAVGPRHRGMLIAAWEAVDEGERSERFYRVLMQLTQSADFHINAYALAQRVLGLLQEMAASPELREQLLLIANDEWGCQDGATWCLSNLEVNVRVWRVQSNPGGNSEQELLNLGRRLWRLDEADRLAVQDILERGGNPDQSEVGLAYRLGLRDRLDLPIEVGDMSFRPLAGVDEQRITRVEAQIRQAETTERLARSMVERSFWCRHLERRHSALFAELAEPFHTRVDGVLQDQGLSDLARDQQAKAIQEELRAAERGLMLELTLKALETGAEDSPINVR</sequence>
<dbReference type="Gene3D" id="1.20.1270.130">
    <property type="entry name" value="Shigella T3SS effector IpaH domain"/>
    <property type="match status" value="1"/>
</dbReference>
<dbReference type="RefSeq" id="WP_119140910.1">
    <property type="nucleotide sequence ID" value="NZ_CBCSFL010000022.1"/>
</dbReference>
<keyword evidence="6" id="KW-0833">Ubl conjugation pathway</keyword>
<evidence type="ECO:0000256" key="6">
    <source>
        <dbReference type="PROSITE-ProRule" id="PRU01398"/>
    </source>
</evidence>
<dbReference type="EC" id="2.3.2.27" evidence="2"/>
<dbReference type="Proteomes" id="UP000263595">
    <property type="component" value="Unassembled WGS sequence"/>
</dbReference>
<dbReference type="GO" id="GO:0016567">
    <property type="term" value="P:protein ubiquitination"/>
    <property type="evidence" value="ECO:0007669"/>
    <property type="project" value="InterPro"/>
</dbReference>
<dbReference type="Pfam" id="PF13855">
    <property type="entry name" value="LRR_8"/>
    <property type="match status" value="1"/>
</dbReference>
<dbReference type="PANTHER" id="PTHR48051">
    <property type="match status" value="1"/>
</dbReference>
<feature type="domain" description="NEL" evidence="7">
    <location>
        <begin position="1229"/>
        <end position="1517"/>
    </location>
</feature>
<evidence type="ECO:0000256" key="5">
    <source>
        <dbReference type="ARBA" id="ARBA00023026"/>
    </source>
</evidence>
<comment type="PTM">
    <text evidence="6">Ubiquitinated in the presence of host E1 ubiquitin-activating enzyme, E2 ubiquitin-conjugating enzyme and ubiquitin.</text>
</comment>
<dbReference type="PROSITE" id="PS51450">
    <property type="entry name" value="LRR"/>
    <property type="match status" value="1"/>
</dbReference>
<protein>
    <recommendedName>
        <fullName evidence="2">RING-type E3 ubiquitin transferase</fullName>
        <ecNumber evidence="2">2.3.2.27</ecNumber>
    </recommendedName>
</protein>
<reference evidence="9" key="1">
    <citation type="submission" date="2018-08" db="EMBL/GenBank/DDBJ databases">
        <authorList>
            <person name="Blom J."/>
        </authorList>
    </citation>
    <scope>NUCLEOTIDE SEQUENCE [LARGE SCALE GENOMIC DNA]</scope>
    <source>
        <strain evidence="9">CCOS 865</strain>
    </source>
</reference>
<dbReference type="Pfam" id="PF20178">
    <property type="entry name" value="ToxA_N"/>
    <property type="match status" value="1"/>
</dbReference>
<evidence type="ECO:0000313" key="8">
    <source>
        <dbReference type="EMBL" id="SYX90073.1"/>
    </source>
</evidence>
<name>A0A383RTE5_9PSED</name>
<keyword evidence="4" id="KW-0677">Repeat</keyword>
<keyword evidence="9" id="KW-1185">Reference proteome</keyword>
<dbReference type="SMART" id="SM00369">
    <property type="entry name" value="LRR_TYP"/>
    <property type="match status" value="2"/>
</dbReference>
<dbReference type="GO" id="GO:0061630">
    <property type="term" value="F:ubiquitin protein ligase activity"/>
    <property type="evidence" value="ECO:0007669"/>
    <property type="project" value="UniProtKB-EC"/>
</dbReference>
<dbReference type="OrthoDB" id="1467561at2"/>
<dbReference type="InterPro" id="IPR001611">
    <property type="entry name" value="Leu-rich_rpt"/>
</dbReference>
<accession>A0A383RTE5</accession>
<dbReference type="EMBL" id="UNOZ01000013">
    <property type="protein sequence ID" value="SYX90073.1"/>
    <property type="molecule type" value="Genomic_DNA"/>
</dbReference>
<dbReference type="GO" id="GO:0005576">
    <property type="term" value="C:extracellular region"/>
    <property type="evidence" value="ECO:0007669"/>
    <property type="project" value="UniProtKB-UniRule"/>
</dbReference>
<evidence type="ECO:0000256" key="4">
    <source>
        <dbReference type="ARBA" id="ARBA00022737"/>
    </source>
</evidence>
<dbReference type="InterPro" id="IPR003591">
    <property type="entry name" value="Leu-rich_rpt_typical-subtyp"/>
</dbReference>
<dbReference type="PROSITE" id="PS52053">
    <property type="entry name" value="NEL"/>
    <property type="match status" value="1"/>
</dbReference>
<evidence type="ECO:0000256" key="2">
    <source>
        <dbReference type="ARBA" id="ARBA00012483"/>
    </source>
</evidence>
<dbReference type="InterPro" id="IPR032675">
    <property type="entry name" value="LRR_dom_sf"/>
</dbReference>